<dbReference type="Gene3D" id="3.30.1330.30">
    <property type="match status" value="1"/>
</dbReference>
<dbReference type="InterPro" id="IPR029028">
    <property type="entry name" value="Alpha/beta_knot_MTases"/>
</dbReference>
<feature type="domain" description="RNA 2-O ribose methyltransferase substrate binding" evidence="4">
    <location>
        <begin position="5"/>
        <end position="82"/>
    </location>
</feature>
<dbReference type="Gene3D" id="3.40.1280.10">
    <property type="match status" value="1"/>
</dbReference>
<dbReference type="InterPro" id="IPR029026">
    <property type="entry name" value="tRNA_m1G_MTases_N"/>
</dbReference>
<proteinExistence type="inferred from homology"/>
<keyword evidence="3 5" id="KW-0808">Transferase</keyword>
<evidence type="ECO:0000313" key="6">
    <source>
        <dbReference type="Proteomes" id="UP000078287"/>
    </source>
</evidence>
<gene>
    <name evidence="5" type="ORF">A6A03_06320</name>
</gene>
<evidence type="ECO:0000313" key="5">
    <source>
        <dbReference type="EMBL" id="OAN49673.1"/>
    </source>
</evidence>
<dbReference type="SUPFAM" id="SSF75217">
    <property type="entry name" value="alpha/beta knot"/>
    <property type="match status" value="1"/>
</dbReference>
<dbReference type="GO" id="GO:0005829">
    <property type="term" value="C:cytosol"/>
    <property type="evidence" value="ECO:0007669"/>
    <property type="project" value="TreeGrafter"/>
</dbReference>
<organism evidence="5 6">
    <name type="scientific">Chloroflexus islandicus</name>
    <dbReference type="NCBI Taxonomy" id="1707952"/>
    <lineage>
        <taxon>Bacteria</taxon>
        <taxon>Bacillati</taxon>
        <taxon>Chloroflexota</taxon>
        <taxon>Chloroflexia</taxon>
        <taxon>Chloroflexales</taxon>
        <taxon>Chloroflexineae</taxon>
        <taxon>Chloroflexaceae</taxon>
        <taxon>Chloroflexus</taxon>
    </lineage>
</organism>
<dbReference type="InterPro" id="IPR013123">
    <property type="entry name" value="SpoU_subst-bd"/>
</dbReference>
<dbReference type="GO" id="GO:0008173">
    <property type="term" value="F:RNA methyltransferase activity"/>
    <property type="evidence" value="ECO:0007669"/>
    <property type="project" value="InterPro"/>
</dbReference>
<dbReference type="InterPro" id="IPR029064">
    <property type="entry name" value="Ribosomal_eL30-like_sf"/>
</dbReference>
<keyword evidence="2 5" id="KW-0489">Methyltransferase</keyword>
<dbReference type="FunFam" id="3.40.1280.10:FF:000008">
    <property type="entry name" value="Group 3 RNA methyltransferase TrmH"/>
    <property type="match status" value="1"/>
</dbReference>
<evidence type="ECO:0000256" key="2">
    <source>
        <dbReference type="ARBA" id="ARBA00022603"/>
    </source>
</evidence>
<dbReference type="InterPro" id="IPR004441">
    <property type="entry name" value="rRNA_MeTrfase_TrmH"/>
</dbReference>
<dbReference type="GO" id="GO:0006396">
    <property type="term" value="P:RNA processing"/>
    <property type="evidence" value="ECO:0007669"/>
    <property type="project" value="InterPro"/>
</dbReference>
<dbReference type="PANTHER" id="PTHR46429">
    <property type="entry name" value="23S RRNA (GUANOSINE-2'-O-)-METHYLTRANSFERASE RLMB"/>
    <property type="match status" value="1"/>
</dbReference>
<keyword evidence="6" id="KW-1185">Reference proteome</keyword>
<dbReference type="EMBL" id="LWQS01000011">
    <property type="protein sequence ID" value="OAN49673.1"/>
    <property type="molecule type" value="Genomic_DNA"/>
</dbReference>
<dbReference type="InterPro" id="IPR001537">
    <property type="entry name" value="SpoU_MeTrfase"/>
</dbReference>
<dbReference type="Pfam" id="PF00588">
    <property type="entry name" value="SpoU_methylase"/>
    <property type="match status" value="1"/>
</dbReference>
<dbReference type="SMART" id="SM00967">
    <property type="entry name" value="SpoU_sub_bind"/>
    <property type="match status" value="1"/>
</dbReference>
<dbReference type="PANTHER" id="PTHR46429:SF1">
    <property type="entry name" value="23S RRNA (GUANOSINE-2'-O-)-METHYLTRANSFERASE RLMB"/>
    <property type="match status" value="1"/>
</dbReference>
<dbReference type="NCBIfam" id="TIGR00186">
    <property type="entry name" value="rRNA_methyl_3"/>
    <property type="match status" value="1"/>
</dbReference>
<evidence type="ECO:0000256" key="1">
    <source>
        <dbReference type="ARBA" id="ARBA00007228"/>
    </source>
</evidence>
<dbReference type="Proteomes" id="UP000078287">
    <property type="component" value="Unassembled WGS sequence"/>
</dbReference>
<dbReference type="OrthoDB" id="9794400at2"/>
<dbReference type="STRING" id="1707952.A6A03_06320"/>
<sequence length="253" mass="27709">MTTELLYGRNAVREALRARRRALRRLVISRSVQESGIIADIIRLAEQAGVPVERIERQALDRQLRDANHQGVMLETGPYPYVELEECLQAAADRREPALLLLLDHLQDPQNIGTLLRTAEAVGCHGVVIPGRRAADITPAVVNASSGAVEHLRVAMVTNLAQTIEALQRTGIWVAGLEQDEAAKDIDTVDLDLPLALVIGAEGTGMARLVRERCDFLVRLPIVGQVGSLNAAVAGSIALYHAWRQRFRSVPEE</sequence>
<dbReference type="GO" id="GO:0003723">
    <property type="term" value="F:RNA binding"/>
    <property type="evidence" value="ECO:0007669"/>
    <property type="project" value="InterPro"/>
</dbReference>
<name>A0A178MMB0_9CHLR</name>
<dbReference type="SUPFAM" id="SSF55315">
    <property type="entry name" value="L30e-like"/>
    <property type="match status" value="1"/>
</dbReference>
<protein>
    <submittedName>
        <fullName evidence="5">23S rRNA (Guanosine(2251)-2'-O)-methyltransferase RlmB</fullName>
    </submittedName>
</protein>
<evidence type="ECO:0000256" key="3">
    <source>
        <dbReference type="ARBA" id="ARBA00022679"/>
    </source>
</evidence>
<accession>A0A178MMB0</accession>
<reference evidence="5 6" key="1">
    <citation type="submission" date="2016-04" db="EMBL/GenBank/DDBJ databases">
        <title>Chloroflexus islandicus sp. nov., a thermophilic filamentous anoxygenic phototrophic bacterium from geyser Strokkur (Iceland).</title>
        <authorList>
            <person name="Gaisin V.A."/>
            <person name="Kalashnikov A.M."/>
            <person name="Sukhacheva M.V."/>
            <person name="Grouzdev D.S."/>
            <person name="Ivanov T.M."/>
            <person name="Kuznetsov B."/>
            <person name="Gorlenko V.M."/>
        </authorList>
    </citation>
    <scope>NUCLEOTIDE SEQUENCE [LARGE SCALE GENOMIC DNA]</scope>
    <source>
        <strain evidence="6">isl-2</strain>
    </source>
</reference>
<comment type="similarity">
    <text evidence="1">Belongs to the class IV-like SAM-binding methyltransferase superfamily. RNA methyltransferase TrmH family.</text>
</comment>
<comment type="caution">
    <text evidence="5">The sequence shown here is derived from an EMBL/GenBank/DDBJ whole genome shotgun (WGS) entry which is preliminary data.</text>
</comment>
<dbReference type="Pfam" id="PF08032">
    <property type="entry name" value="SpoU_sub_bind"/>
    <property type="match status" value="1"/>
</dbReference>
<dbReference type="RefSeq" id="WP_066782358.1">
    <property type="nucleotide sequence ID" value="NZ_LWQS01000011.1"/>
</dbReference>
<dbReference type="CDD" id="cd18103">
    <property type="entry name" value="SpoU-like_RlmB"/>
    <property type="match status" value="1"/>
</dbReference>
<evidence type="ECO:0000259" key="4">
    <source>
        <dbReference type="SMART" id="SM00967"/>
    </source>
</evidence>
<dbReference type="GO" id="GO:0032259">
    <property type="term" value="P:methylation"/>
    <property type="evidence" value="ECO:0007669"/>
    <property type="project" value="UniProtKB-KW"/>
</dbReference>
<dbReference type="AlphaFoldDB" id="A0A178MMB0"/>